<evidence type="ECO:0000313" key="2">
    <source>
        <dbReference type="Proteomes" id="UP000295509"/>
    </source>
</evidence>
<evidence type="ECO:0000313" key="1">
    <source>
        <dbReference type="EMBL" id="TDY54824.1"/>
    </source>
</evidence>
<accession>A0A4R8M1T1</accession>
<protein>
    <submittedName>
        <fullName evidence="1">Uncharacterized protein DUF3562</fullName>
    </submittedName>
</protein>
<sequence length="65" mass="7098">MAQPQPNAEEVVKAIAAETNTPPETVSKLYSDTLAQYKADGRIVDYMPLLAAKKVRETLRHSSPG</sequence>
<keyword evidence="2" id="KW-1185">Reference proteome</keyword>
<dbReference type="InterPro" id="IPR021945">
    <property type="entry name" value="DUF3562"/>
</dbReference>
<dbReference type="Pfam" id="PF12085">
    <property type="entry name" value="DUF3562"/>
    <property type="match status" value="1"/>
</dbReference>
<dbReference type="Proteomes" id="UP000295509">
    <property type="component" value="Unassembled WGS sequence"/>
</dbReference>
<organism evidence="1 2">
    <name type="scientific">Paraburkholderia rhizosphaerae</name>
    <dbReference type="NCBI Taxonomy" id="480658"/>
    <lineage>
        <taxon>Bacteria</taxon>
        <taxon>Pseudomonadati</taxon>
        <taxon>Pseudomonadota</taxon>
        <taxon>Betaproteobacteria</taxon>
        <taxon>Burkholderiales</taxon>
        <taxon>Burkholderiaceae</taxon>
        <taxon>Paraburkholderia</taxon>
    </lineage>
</organism>
<dbReference type="RefSeq" id="WP_134189843.1">
    <property type="nucleotide sequence ID" value="NZ_JBHLUW010000027.1"/>
</dbReference>
<comment type="caution">
    <text evidence="1">The sequence shown here is derived from an EMBL/GenBank/DDBJ whole genome shotgun (WGS) entry which is preliminary data.</text>
</comment>
<name>A0A4R8M1T1_9BURK</name>
<dbReference type="OrthoDB" id="8926668at2"/>
<dbReference type="AlphaFoldDB" id="A0A4R8M1T1"/>
<gene>
    <name evidence="1" type="ORF">BX592_101280</name>
</gene>
<dbReference type="EMBL" id="SORE01000001">
    <property type="protein sequence ID" value="TDY54824.1"/>
    <property type="molecule type" value="Genomic_DNA"/>
</dbReference>
<reference evidence="1 2" key="1">
    <citation type="submission" date="2019-03" db="EMBL/GenBank/DDBJ databases">
        <title>Genomic Encyclopedia of Type Strains, Phase III (KMG-III): the genomes of soil and plant-associated and newly described type strains.</title>
        <authorList>
            <person name="Whitman W."/>
        </authorList>
    </citation>
    <scope>NUCLEOTIDE SEQUENCE [LARGE SCALE GENOMIC DNA]</scope>
    <source>
        <strain evidence="1 2">LMG 29544</strain>
    </source>
</reference>
<proteinExistence type="predicted"/>